<keyword evidence="6" id="KW-0808">Transferase</keyword>
<evidence type="ECO:0000313" key="17">
    <source>
        <dbReference type="EMBL" id="RHA56289.1"/>
    </source>
</evidence>
<dbReference type="InterPro" id="IPR050640">
    <property type="entry name" value="Bact_2-comp_sensor_kinase"/>
</dbReference>
<dbReference type="SMART" id="SM00387">
    <property type="entry name" value="HATPase_c"/>
    <property type="match status" value="1"/>
</dbReference>
<dbReference type="PRINTS" id="PR00344">
    <property type="entry name" value="BCTRLSENSOR"/>
</dbReference>
<feature type="region of interest" description="Disordered" evidence="13">
    <location>
        <begin position="570"/>
        <end position="591"/>
    </location>
</feature>
<feature type="coiled-coil region" evidence="12">
    <location>
        <begin position="339"/>
        <end position="366"/>
    </location>
</feature>
<feature type="transmembrane region" description="Helical" evidence="14">
    <location>
        <begin position="276"/>
        <end position="298"/>
    </location>
</feature>
<dbReference type="Pfam" id="PF02518">
    <property type="entry name" value="HATPase_c"/>
    <property type="match status" value="1"/>
</dbReference>
<evidence type="ECO:0000256" key="7">
    <source>
        <dbReference type="ARBA" id="ARBA00022692"/>
    </source>
</evidence>
<accession>A0A413S3U8</accession>
<dbReference type="GO" id="GO:0005886">
    <property type="term" value="C:plasma membrane"/>
    <property type="evidence" value="ECO:0007669"/>
    <property type="project" value="UniProtKB-SubCell"/>
</dbReference>
<proteinExistence type="predicted"/>
<evidence type="ECO:0000256" key="9">
    <source>
        <dbReference type="ARBA" id="ARBA00022989"/>
    </source>
</evidence>
<feature type="domain" description="Histidine kinase" evidence="15">
    <location>
        <begin position="461"/>
        <end position="568"/>
    </location>
</feature>
<dbReference type="EMBL" id="QSFO01000003">
    <property type="protein sequence ID" value="RHA56289.1"/>
    <property type="molecule type" value="Genomic_DNA"/>
</dbReference>
<keyword evidence="5" id="KW-0597">Phosphoprotein</keyword>
<evidence type="ECO:0000256" key="4">
    <source>
        <dbReference type="ARBA" id="ARBA00022475"/>
    </source>
</evidence>
<gene>
    <name evidence="17" type="ORF">DW929_03555</name>
</gene>
<protein>
    <recommendedName>
        <fullName evidence="3">histidine kinase</fullName>
        <ecNumber evidence="3">2.7.13.3</ecNumber>
    </recommendedName>
</protein>
<evidence type="ECO:0000256" key="1">
    <source>
        <dbReference type="ARBA" id="ARBA00000085"/>
    </source>
</evidence>
<feature type="domain" description="HAMP" evidence="16">
    <location>
        <begin position="300"/>
        <end position="351"/>
    </location>
</feature>
<dbReference type="PANTHER" id="PTHR34220:SF7">
    <property type="entry name" value="SENSOR HISTIDINE KINASE YPDA"/>
    <property type="match status" value="1"/>
</dbReference>
<dbReference type="PROSITE" id="PS50109">
    <property type="entry name" value="HIS_KIN"/>
    <property type="match status" value="1"/>
</dbReference>
<dbReference type="Pfam" id="PF06580">
    <property type="entry name" value="His_kinase"/>
    <property type="match status" value="1"/>
</dbReference>
<evidence type="ECO:0000256" key="2">
    <source>
        <dbReference type="ARBA" id="ARBA00004651"/>
    </source>
</evidence>
<dbReference type="PROSITE" id="PS50885">
    <property type="entry name" value="HAMP"/>
    <property type="match status" value="1"/>
</dbReference>
<dbReference type="InterPro" id="IPR004358">
    <property type="entry name" value="Sig_transdc_His_kin-like_C"/>
</dbReference>
<dbReference type="Pfam" id="PF02743">
    <property type="entry name" value="dCache_1"/>
    <property type="match status" value="1"/>
</dbReference>
<evidence type="ECO:0000259" key="15">
    <source>
        <dbReference type="PROSITE" id="PS50109"/>
    </source>
</evidence>
<dbReference type="InterPro" id="IPR033479">
    <property type="entry name" value="dCache_1"/>
</dbReference>
<dbReference type="SUPFAM" id="SSF55874">
    <property type="entry name" value="ATPase domain of HSP90 chaperone/DNA topoisomerase II/histidine kinase"/>
    <property type="match status" value="1"/>
</dbReference>
<dbReference type="PANTHER" id="PTHR34220">
    <property type="entry name" value="SENSOR HISTIDINE KINASE YPDA"/>
    <property type="match status" value="1"/>
</dbReference>
<evidence type="ECO:0000256" key="11">
    <source>
        <dbReference type="ARBA" id="ARBA00023136"/>
    </source>
</evidence>
<evidence type="ECO:0000256" key="6">
    <source>
        <dbReference type="ARBA" id="ARBA00022679"/>
    </source>
</evidence>
<dbReference type="Gene3D" id="6.10.340.10">
    <property type="match status" value="1"/>
</dbReference>
<reference evidence="17 18" key="1">
    <citation type="submission" date="2018-08" db="EMBL/GenBank/DDBJ databases">
        <title>A genome reference for cultivated species of the human gut microbiota.</title>
        <authorList>
            <person name="Zou Y."/>
            <person name="Xue W."/>
            <person name="Luo G."/>
        </authorList>
    </citation>
    <scope>NUCLEOTIDE SEQUENCE [LARGE SCALE GENOMIC DNA]</scope>
    <source>
        <strain evidence="17 18">AM43-2</strain>
    </source>
</reference>
<dbReference type="InterPro" id="IPR010559">
    <property type="entry name" value="Sig_transdc_His_kin_internal"/>
</dbReference>
<dbReference type="InterPro" id="IPR003594">
    <property type="entry name" value="HATPase_dom"/>
</dbReference>
<name>A0A413S3U8_9FIRM</name>
<evidence type="ECO:0000256" key="10">
    <source>
        <dbReference type="ARBA" id="ARBA00023012"/>
    </source>
</evidence>
<evidence type="ECO:0000256" key="8">
    <source>
        <dbReference type="ARBA" id="ARBA00022777"/>
    </source>
</evidence>
<keyword evidence="10" id="KW-0902">Two-component regulatory system</keyword>
<evidence type="ECO:0000313" key="18">
    <source>
        <dbReference type="Proteomes" id="UP000284598"/>
    </source>
</evidence>
<keyword evidence="12" id="KW-0175">Coiled coil</keyword>
<dbReference type="AlphaFoldDB" id="A0A413S3U8"/>
<evidence type="ECO:0000256" key="5">
    <source>
        <dbReference type="ARBA" id="ARBA00022553"/>
    </source>
</evidence>
<dbReference type="Gene3D" id="3.30.450.20">
    <property type="entry name" value="PAS domain"/>
    <property type="match status" value="2"/>
</dbReference>
<dbReference type="EC" id="2.7.13.3" evidence="3"/>
<organism evidence="17 18">
    <name type="scientific">Eubacterium ventriosum</name>
    <dbReference type="NCBI Taxonomy" id="39496"/>
    <lineage>
        <taxon>Bacteria</taxon>
        <taxon>Bacillati</taxon>
        <taxon>Bacillota</taxon>
        <taxon>Clostridia</taxon>
        <taxon>Eubacteriales</taxon>
        <taxon>Eubacteriaceae</taxon>
        <taxon>Eubacterium</taxon>
    </lineage>
</organism>
<evidence type="ECO:0000256" key="3">
    <source>
        <dbReference type="ARBA" id="ARBA00012438"/>
    </source>
</evidence>
<dbReference type="InterPro" id="IPR036890">
    <property type="entry name" value="HATPase_C_sf"/>
</dbReference>
<comment type="caution">
    <text evidence="17">The sequence shown here is derived from an EMBL/GenBank/DDBJ whole genome shotgun (WGS) entry which is preliminary data.</text>
</comment>
<dbReference type="Gene3D" id="3.30.565.10">
    <property type="entry name" value="Histidine kinase-like ATPase, C-terminal domain"/>
    <property type="match status" value="1"/>
</dbReference>
<dbReference type="InterPro" id="IPR005467">
    <property type="entry name" value="His_kinase_dom"/>
</dbReference>
<evidence type="ECO:0000256" key="13">
    <source>
        <dbReference type="SAM" id="MobiDB-lite"/>
    </source>
</evidence>
<dbReference type="GO" id="GO:0000155">
    <property type="term" value="F:phosphorelay sensor kinase activity"/>
    <property type="evidence" value="ECO:0007669"/>
    <property type="project" value="InterPro"/>
</dbReference>
<dbReference type="Proteomes" id="UP000284598">
    <property type="component" value="Unassembled WGS sequence"/>
</dbReference>
<keyword evidence="8 17" id="KW-0418">Kinase</keyword>
<evidence type="ECO:0000256" key="14">
    <source>
        <dbReference type="SAM" id="Phobius"/>
    </source>
</evidence>
<evidence type="ECO:0000256" key="12">
    <source>
        <dbReference type="SAM" id="Coils"/>
    </source>
</evidence>
<keyword evidence="4" id="KW-1003">Cell membrane</keyword>
<dbReference type="InterPro" id="IPR003660">
    <property type="entry name" value="HAMP_dom"/>
</dbReference>
<evidence type="ECO:0000259" key="16">
    <source>
        <dbReference type="PROSITE" id="PS50885"/>
    </source>
</evidence>
<comment type="catalytic activity">
    <reaction evidence="1">
        <text>ATP + protein L-histidine = ADP + protein N-phospho-L-histidine.</text>
        <dbReference type="EC" id="2.7.13.3"/>
    </reaction>
</comment>
<feature type="compositionally biased region" description="Basic and acidic residues" evidence="13">
    <location>
        <begin position="575"/>
        <end position="591"/>
    </location>
</feature>
<keyword evidence="11 14" id="KW-0472">Membrane</keyword>
<comment type="subcellular location">
    <subcellularLocation>
        <location evidence="2">Cell membrane</location>
        <topology evidence="2">Multi-pass membrane protein</topology>
    </subcellularLocation>
</comment>
<keyword evidence="7 14" id="KW-0812">Transmembrane</keyword>
<sequence length="591" mass="67752">MTVLTMLTIAVTVVMGLLIYNRFKLSVKETNISSTEGIVDSVVEKMNSDLYNIRQISNAANYNIIQQYDVSSQEFNNQFSLLYEINSDKIQSLVLYNNEGKLMASEPISSEKKNVEIKKQDWFYNAKKEIENIHFSKPHLQNIFMDGTYKYNWVISLSRSVDINDGDEPISGILLVDMKYSIIEETFERINGNSNGVYYYLCDGDGDIIYHPRKVEIDRNKLTESNRELASYEDGIYELKLNGRKANYVISNMAYTGWKVVGVVPESTQIMSMNQFRYYIVITIIILLMMLLVVNRFISKRISKPIRELDESVKAYEAGGKKDIYVGGSSEIRHLGYSVQKSYEQIEELMDEIIKQQTQRRKSELAALQSQINPHFLYNTLESITWMVEANRNADAVLMISELAKLLRISLSKGKTIIRIADEIQHSKSYMSIQMVRYKERFGIKFHIDEEINDYCIVKLVIQPILENAIYYGVGDMDADEGGMITVTGRKIEEDIYISIEDNGMGMREEVVENILTDNSKVPKHGSGVGVINVHNRIQLMFGEEYGLKVESEADEGTKVTIHIPAIPFNSENQSKMEEKSVERKGKNEKE</sequence>
<keyword evidence="9 14" id="KW-1133">Transmembrane helix</keyword>